<proteinExistence type="predicted"/>
<reference evidence="1 2" key="1">
    <citation type="submission" date="2018-10" db="EMBL/GenBank/DDBJ databases">
        <title>Genomic Encyclopedia of Archaeal and Bacterial Type Strains, Phase II (KMG-II): from individual species to whole genera.</title>
        <authorList>
            <person name="Goeker M."/>
        </authorList>
    </citation>
    <scope>NUCLEOTIDE SEQUENCE [LARGE SCALE GENOMIC DNA]</scope>
    <source>
        <strain evidence="1 2">DSM 19839</strain>
    </source>
</reference>
<keyword evidence="2" id="KW-1185">Reference proteome</keyword>
<sequence length="86" mass="10056">MNTKSKKSFSFAEAYCSIFGHQLKVSKNVTDHIHEYQCAKCKVEMTDTANGLLARLTPKFKETNKYLANFYKRRRRTKQRQFANAS</sequence>
<accession>A0A495PWR5</accession>
<protein>
    <recommendedName>
        <fullName evidence="3">Prophage protein DUF1660</fullName>
    </recommendedName>
</protein>
<dbReference type="AlphaFoldDB" id="A0A495PWR5"/>
<dbReference type="RefSeq" id="WP_121344076.1">
    <property type="nucleotide sequence ID" value="NZ_RBLG01000001.1"/>
</dbReference>
<dbReference type="OrthoDB" id="1450221at2"/>
<evidence type="ECO:0008006" key="3">
    <source>
        <dbReference type="Google" id="ProtNLM"/>
    </source>
</evidence>
<name>A0A495PWR5_9FLAO</name>
<dbReference type="EMBL" id="RBLG01000001">
    <property type="protein sequence ID" value="RKS55248.1"/>
    <property type="molecule type" value="Genomic_DNA"/>
</dbReference>
<evidence type="ECO:0000313" key="1">
    <source>
        <dbReference type="EMBL" id="RKS55248.1"/>
    </source>
</evidence>
<comment type="caution">
    <text evidence="1">The sequence shown here is derived from an EMBL/GenBank/DDBJ whole genome shotgun (WGS) entry which is preliminary data.</text>
</comment>
<gene>
    <name evidence="1" type="ORF">BC962_0207</name>
</gene>
<evidence type="ECO:0000313" key="2">
    <source>
        <dbReference type="Proteomes" id="UP000276282"/>
    </source>
</evidence>
<dbReference type="Proteomes" id="UP000276282">
    <property type="component" value="Unassembled WGS sequence"/>
</dbReference>
<organism evidence="1 2">
    <name type="scientific">Gillisia mitskevichiae</name>
    <dbReference type="NCBI Taxonomy" id="270921"/>
    <lineage>
        <taxon>Bacteria</taxon>
        <taxon>Pseudomonadati</taxon>
        <taxon>Bacteroidota</taxon>
        <taxon>Flavobacteriia</taxon>
        <taxon>Flavobacteriales</taxon>
        <taxon>Flavobacteriaceae</taxon>
        <taxon>Gillisia</taxon>
    </lineage>
</organism>